<dbReference type="AlphaFoldDB" id="D7D9F9"/>
<evidence type="ECO:0000313" key="1">
    <source>
        <dbReference type="EMBL" id="ADI32405.1"/>
    </source>
</evidence>
<dbReference type="GeneID" id="9234601"/>
<dbReference type="KEGG" id="shc:Shell_1312"/>
<proteinExistence type="predicted"/>
<keyword evidence="2" id="KW-1185">Reference proteome</keyword>
<gene>
    <name evidence="1" type="ordered locus">Shell_1312</name>
</gene>
<dbReference type="eggNOG" id="arCOG08866">
    <property type="taxonomic scope" value="Archaea"/>
</dbReference>
<dbReference type="HOGENOM" id="CLU_195005_0_0_2"/>
<reference evidence="2" key="1">
    <citation type="submission" date="2010-05" db="EMBL/GenBank/DDBJ databases">
        <title>Complete sequence of Staphylothermus hellenicus DSM 12710.</title>
        <authorList>
            <consortium name="US DOE Joint Genome Institute"/>
            <person name="Lucas S."/>
            <person name="Copeland A."/>
            <person name="Lapidus A."/>
            <person name="Cheng J.-F."/>
            <person name="Bruce D."/>
            <person name="Goodwin L."/>
            <person name="Pitluck S."/>
            <person name="Davenport K."/>
            <person name="Detter J.C."/>
            <person name="Han C."/>
            <person name="Tapia R."/>
            <person name="Larimer F."/>
            <person name="Land M."/>
            <person name="Hauser L."/>
            <person name="Kyrpides N."/>
            <person name="Mikhailova N."/>
            <person name="Anderson I.J."/>
            <person name="Woyke T."/>
        </authorList>
    </citation>
    <scope>NUCLEOTIDE SEQUENCE [LARGE SCALE GENOMIC DNA]</scope>
    <source>
        <strain evidence="2">DSM 12710 / JCM 10830 / BK20S6-10-b1 / P8</strain>
    </source>
</reference>
<accession>D7D9F9</accession>
<evidence type="ECO:0008006" key="3">
    <source>
        <dbReference type="Google" id="ProtNLM"/>
    </source>
</evidence>
<dbReference type="EMBL" id="CP002051">
    <property type="protein sequence ID" value="ADI32405.1"/>
    <property type="molecule type" value="Genomic_DNA"/>
</dbReference>
<evidence type="ECO:0000313" key="2">
    <source>
        <dbReference type="Proteomes" id="UP000002573"/>
    </source>
</evidence>
<name>D7D9F9_STAHD</name>
<organism evidence="1 2">
    <name type="scientific">Staphylothermus hellenicus (strain DSM 12710 / JCM 10830 / BK20S6-10-b1 / P8)</name>
    <dbReference type="NCBI Taxonomy" id="591019"/>
    <lineage>
        <taxon>Archaea</taxon>
        <taxon>Thermoproteota</taxon>
        <taxon>Thermoprotei</taxon>
        <taxon>Desulfurococcales</taxon>
        <taxon>Desulfurococcaceae</taxon>
        <taxon>Staphylothermus</taxon>
    </lineage>
</organism>
<dbReference type="OrthoDB" id="17680at2157"/>
<reference evidence="1 2" key="2">
    <citation type="journal article" date="2011" name="Stand. Genomic Sci.">
        <title>Complete genome sequence of Staphylothermus hellenicus P8.</title>
        <authorList>
            <person name="Anderson I."/>
            <person name="Wirth R."/>
            <person name="Lucas S."/>
            <person name="Copeland A."/>
            <person name="Lapidus A."/>
            <person name="Cheng J.F."/>
            <person name="Goodwin L."/>
            <person name="Pitluck S."/>
            <person name="Davenport K."/>
            <person name="Detter J.C."/>
            <person name="Han C."/>
            <person name="Tapia R."/>
            <person name="Land M."/>
            <person name="Hauser L."/>
            <person name="Pati A."/>
            <person name="Mikhailova N."/>
            <person name="Woyke T."/>
            <person name="Klenk H.P."/>
            <person name="Kyrpides N."/>
            <person name="Ivanova N."/>
        </authorList>
    </citation>
    <scope>NUCLEOTIDE SEQUENCE [LARGE SCALE GENOMIC DNA]</scope>
    <source>
        <strain evidence="2">DSM 12710 / JCM 10830 / BK20S6-10-b1 / P8</strain>
    </source>
</reference>
<dbReference type="RefSeq" id="WP_013143603.1">
    <property type="nucleotide sequence ID" value="NC_014205.1"/>
</dbReference>
<sequence length="81" mass="8915">MSSKKVLFEGVIVGFESPPGYSDPALFIQGSINNETASFYLLIPREKHNEYMRLGVGQMISGRGVIVSTEPLIIKLIGDEE</sequence>
<protein>
    <recommendedName>
        <fullName evidence="3">Nucleic acid binding OB-fold tRNA/helicase-type</fullName>
    </recommendedName>
</protein>
<dbReference type="STRING" id="591019.Shell_1312"/>
<dbReference type="Proteomes" id="UP000002573">
    <property type="component" value="Chromosome"/>
</dbReference>